<evidence type="ECO:0000313" key="4">
    <source>
        <dbReference type="Proteomes" id="UP000199341"/>
    </source>
</evidence>
<proteinExistence type="predicted"/>
<reference evidence="3 4" key="1">
    <citation type="submission" date="2016-10" db="EMBL/GenBank/DDBJ databases">
        <authorList>
            <person name="de Groot N.N."/>
        </authorList>
    </citation>
    <scope>NUCLEOTIDE SEQUENCE [LARGE SCALE GENOMIC DNA]</scope>
    <source>
        <strain evidence="3 4">CGMCC 4.2022</strain>
    </source>
</reference>
<dbReference type="Pfam" id="PF13575">
    <property type="entry name" value="DUF4135"/>
    <property type="match status" value="1"/>
</dbReference>
<organism evidence="3 4">
    <name type="scientific">Actinacidiphila guanduensis</name>
    <dbReference type="NCBI Taxonomy" id="310781"/>
    <lineage>
        <taxon>Bacteria</taxon>
        <taxon>Bacillati</taxon>
        <taxon>Actinomycetota</taxon>
        <taxon>Actinomycetes</taxon>
        <taxon>Kitasatosporales</taxon>
        <taxon>Streptomycetaceae</taxon>
        <taxon>Actinacidiphila</taxon>
    </lineage>
</organism>
<dbReference type="EMBL" id="FNIE01000012">
    <property type="protein sequence ID" value="SDO78316.1"/>
    <property type="molecule type" value="Genomic_DNA"/>
</dbReference>
<keyword evidence="4" id="KW-1185">Reference proteome</keyword>
<dbReference type="STRING" id="310781.SAMN05216259_112162"/>
<feature type="region of interest" description="Disordered" evidence="1">
    <location>
        <begin position="923"/>
        <end position="946"/>
    </location>
</feature>
<sequence length="946" mass="100500">MTEVDRPARLTLPPDVAELLIRVTTAGATPYDRLRSPAATPGTAGTRRRAEQWALAAAGTRDLHAPQVRAALATGVLGSADPLAALADLDPGRIVEPPRWAVELGELLIALPEQSVGDQGLRAPQRTLHDALETLLRRDLDRLAAQGTELDVSDSAVTDLAAQGTDRVGVVAGPSLDFDLRFLSPVEIDGSRGDWCRRLESLPVLGYLMGTAVRQWRAATREMLLRLARDLPRLRAKLLGGRAPGALAHVQGDAGDPHDDGRSVAVLRFASGARAVYKPRDLRCAAAYFTLLEQIEDAFPGRPPHRRGLVLGDGYAWEEYIPTAECADPAELPSYARRLGHLIRICTLLQGRDLWQDNIRPHGDVPVLVDLETLAHPRFAPSGDPVAAFLDGTVMPTGLVTAPVVLGPGEPAVDVGSCSPADRKRMPYRPGVPRLAAAGRDLGLSDGLLTWQPESMAWSGTRTLDPREHVDEVAEGYREAGSVLAARAERLLAEDGAAHAFAGTVVRVMWSGTWDAYTLMRAAGSPNVLTDAGRREAVLARLFRATAGGPEQSARRAMTAAEIHDLRRLDVPLYRHVVGEEDVLTSTGARVPGLLAPRGGWSFPGRLRRLARESATAQRRTDGGADAPDGPGADLAVLYSCQHLVDVHSGNRRPVPPHPVRRPAVPPAALVARADGLLDRVWRRALRDADGRPGWVALHRDPSLGIEVLGAAGPDLAEGLSGLLVAAAELAAAGDRDCWLPRTRELAAVIAFHLAGRPPAHAADGPSPSTAAPGIAHALRRAALLTGEAPGPRVLGDFRPCGTDTGALAAWRGPERPGEPALLPSAALADLDSTRLLAESEFAAVVAGSETAGQADRRRARRQLSMVAAELCARGDSVGYLPDRRAAPEHQLSVFDGIPAVVLALLRGAGHAYASVSLLELPTRHRPLTGPPNDTRRGGPTLGPTR</sequence>
<accession>A0A1H0MDG8</accession>
<dbReference type="AlphaFoldDB" id="A0A1H0MDG8"/>
<gene>
    <name evidence="3" type="ORF">SAMN05216259_112162</name>
</gene>
<dbReference type="InterPro" id="IPR025410">
    <property type="entry name" value="Lant_dehyd"/>
</dbReference>
<protein>
    <recommendedName>
        <fullName evidence="2">Lantibiotic biosynthesis protein dehydration domain-containing protein</fullName>
    </recommendedName>
</protein>
<dbReference type="OrthoDB" id="9148343at2"/>
<feature type="domain" description="Lantibiotic biosynthesis protein dehydration" evidence="2">
    <location>
        <begin position="203"/>
        <end position="575"/>
    </location>
</feature>
<name>A0A1H0MDG8_9ACTN</name>
<evidence type="ECO:0000256" key="1">
    <source>
        <dbReference type="SAM" id="MobiDB-lite"/>
    </source>
</evidence>
<evidence type="ECO:0000313" key="3">
    <source>
        <dbReference type="EMBL" id="SDO78316.1"/>
    </source>
</evidence>
<dbReference type="RefSeq" id="WP_093786963.1">
    <property type="nucleotide sequence ID" value="NZ_FNIE01000012.1"/>
</dbReference>
<dbReference type="Proteomes" id="UP000199341">
    <property type="component" value="Unassembled WGS sequence"/>
</dbReference>
<evidence type="ECO:0000259" key="2">
    <source>
        <dbReference type="Pfam" id="PF13575"/>
    </source>
</evidence>